<dbReference type="OrthoDB" id="19711at2759"/>
<dbReference type="InterPro" id="IPR036047">
    <property type="entry name" value="F-box-like_dom_sf"/>
</dbReference>
<evidence type="ECO:0000313" key="6">
    <source>
        <dbReference type="Proteomes" id="UP000093000"/>
    </source>
</evidence>
<evidence type="ECO:0000313" key="5">
    <source>
        <dbReference type="EMBL" id="OBZ86039.1"/>
    </source>
</evidence>
<name>A0A1C7NBB4_9FUNG</name>
<dbReference type="SMART" id="SM00256">
    <property type="entry name" value="FBOX"/>
    <property type="match status" value="1"/>
</dbReference>
<dbReference type="InterPro" id="IPR050505">
    <property type="entry name" value="WDR55/POC1"/>
</dbReference>
<feature type="repeat" description="WD" evidence="3">
    <location>
        <begin position="294"/>
        <end position="324"/>
    </location>
</feature>
<dbReference type="InterPro" id="IPR015943">
    <property type="entry name" value="WD40/YVTN_repeat-like_dom_sf"/>
</dbReference>
<dbReference type="PROSITE" id="PS00678">
    <property type="entry name" value="WD_REPEATS_1"/>
    <property type="match status" value="4"/>
</dbReference>
<dbReference type="Pfam" id="PF12937">
    <property type="entry name" value="F-box-like"/>
    <property type="match status" value="1"/>
</dbReference>
<comment type="caution">
    <text evidence="5">The sequence shown here is derived from an EMBL/GenBank/DDBJ whole genome shotgun (WGS) entry which is preliminary data.</text>
</comment>
<protein>
    <submittedName>
        <fullName evidence="5">F-box/WD repeat-containing protein 7</fullName>
    </submittedName>
</protein>
<dbReference type="STRING" id="101091.A0A1C7NBB4"/>
<dbReference type="PANTHER" id="PTHR44019:SF8">
    <property type="entry name" value="POC1 CENTRIOLAR PROTEIN HOMOLOG"/>
    <property type="match status" value="1"/>
</dbReference>
<feature type="repeat" description="WD" evidence="3">
    <location>
        <begin position="333"/>
        <end position="372"/>
    </location>
</feature>
<evidence type="ECO:0000259" key="4">
    <source>
        <dbReference type="PROSITE" id="PS50181"/>
    </source>
</evidence>
<reference evidence="5 6" key="1">
    <citation type="submission" date="2016-03" db="EMBL/GenBank/DDBJ databases">
        <title>Choanephora cucurbitarum.</title>
        <authorList>
            <person name="Min B."/>
            <person name="Park H."/>
            <person name="Park J.-H."/>
            <person name="Shin H.-D."/>
            <person name="Choi I.-G."/>
        </authorList>
    </citation>
    <scope>NUCLEOTIDE SEQUENCE [LARGE SCALE GENOMIC DNA]</scope>
    <source>
        <strain evidence="5 6">KUS-F28377</strain>
    </source>
</reference>
<evidence type="ECO:0000256" key="1">
    <source>
        <dbReference type="ARBA" id="ARBA00022574"/>
    </source>
</evidence>
<proteinExistence type="predicted"/>
<feature type="repeat" description="WD" evidence="3">
    <location>
        <begin position="413"/>
        <end position="452"/>
    </location>
</feature>
<dbReference type="CDD" id="cd00200">
    <property type="entry name" value="WD40"/>
    <property type="match status" value="1"/>
</dbReference>
<dbReference type="SMART" id="SM00320">
    <property type="entry name" value="WD40"/>
    <property type="match status" value="7"/>
</dbReference>
<dbReference type="EMBL" id="LUGH01000334">
    <property type="protein sequence ID" value="OBZ86039.1"/>
    <property type="molecule type" value="Genomic_DNA"/>
</dbReference>
<dbReference type="AlphaFoldDB" id="A0A1C7NBB4"/>
<gene>
    <name evidence="5" type="primary">Fbxw7_0</name>
    <name evidence="5" type="ORF">A0J61_05909</name>
</gene>
<dbReference type="PROSITE" id="PS50181">
    <property type="entry name" value="FBOX"/>
    <property type="match status" value="1"/>
</dbReference>
<dbReference type="InterPro" id="IPR019775">
    <property type="entry name" value="WD40_repeat_CS"/>
</dbReference>
<dbReference type="Proteomes" id="UP000093000">
    <property type="component" value="Unassembled WGS sequence"/>
</dbReference>
<dbReference type="SUPFAM" id="SSF81383">
    <property type="entry name" value="F-box domain"/>
    <property type="match status" value="1"/>
</dbReference>
<keyword evidence="1 3" id="KW-0853">WD repeat</keyword>
<dbReference type="InterPro" id="IPR036322">
    <property type="entry name" value="WD40_repeat_dom_sf"/>
</dbReference>
<keyword evidence="6" id="KW-1185">Reference proteome</keyword>
<dbReference type="Pfam" id="PF00400">
    <property type="entry name" value="WD40"/>
    <property type="match status" value="6"/>
</dbReference>
<evidence type="ECO:0000256" key="3">
    <source>
        <dbReference type="PROSITE-ProRule" id="PRU00221"/>
    </source>
</evidence>
<dbReference type="InterPro" id="IPR020472">
    <property type="entry name" value="WD40_PAC1"/>
</dbReference>
<dbReference type="SUPFAM" id="SSF50978">
    <property type="entry name" value="WD40 repeat-like"/>
    <property type="match status" value="1"/>
</dbReference>
<dbReference type="PROSITE" id="PS50082">
    <property type="entry name" value="WD_REPEATS_2"/>
    <property type="match status" value="6"/>
</dbReference>
<dbReference type="PANTHER" id="PTHR44019">
    <property type="entry name" value="WD REPEAT-CONTAINING PROTEIN 55"/>
    <property type="match status" value="1"/>
</dbReference>
<dbReference type="PROSITE" id="PS50294">
    <property type="entry name" value="WD_REPEATS_REGION"/>
    <property type="match status" value="4"/>
</dbReference>
<dbReference type="Gene3D" id="2.130.10.10">
    <property type="entry name" value="YVTN repeat-like/Quinoprotein amine dehydrogenase"/>
    <property type="match status" value="2"/>
</dbReference>
<evidence type="ECO:0000256" key="2">
    <source>
        <dbReference type="ARBA" id="ARBA00022737"/>
    </source>
</evidence>
<feature type="domain" description="F-box" evidence="4">
    <location>
        <begin position="122"/>
        <end position="168"/>
    </location>
</feature>
<feature type="repeat" description="WD" evidence="3">
    <location>
        <begin position="252"/>
        <end position="285"/>
    </location>
</feature>
<dbReference type="InParanoid" id="A0A1C7NBB4"/>
<keyword evidence="2" id="KW-0677">Repeat</keyword>
<dbReference type="Gene3D" id="1.20.1280.50">
    <property type="match status" value="1"/>
</dbReference>
<organism evidence="5 6">
    <name type="scientific">Choanephora cucurbitarum</name>
    <dbReference type="NCBI Taxonomy" id="101091"/>
    <lineage>
        <taxon>Eukaryota</taxon>
        <taxon>Fungi</taxon>
        <taxon>Fungi incertae sedis</taxon>
        <taxon>Mucoromycota</taxon>
        <taxon>Mucoromycotina</taxon>
        <taxon>Mucoromycetes</taxon>
        <taxon>Mucorales</taxon>
        <taxon>Mucorineae</taxon>
        <taxon>Choanephoraceae</taxon>
        <taxon>Choanephoroideae</taxon>
        <taxon>Choanephora</taxon>
    </lineage>
</organism>
<dbReference type="InterPro" id="IPR001680">
    <property type="entry name" value="WD40_rpt"/>
</dbReference>
<dbReference type="InterPro" id="IPR001810">
    <property type="entry name" value="F-box_dom"/>
</dbReference>
<dbReference type="PRINTS" id="PR00320">
    <property type="entry name" value="GPROTEINBRPT"/>
</dbReference>
<feature type="repeat" description="WD" evidence="3">
    <location>
        <begin position="208"/>
        <end position="240"/>
    </location>
</feature>
<accession>A0A1C7NBB4</accession>
<sequence length="494" mass="55956">MTLLTPSLITPNTSKLLSYLSFNKSCVAPATKSPDVPTHITIVMRKDGTPTTKYLNTYQDTPSRSKLLGRRRALSSQCLSSPPKQRRLISSFIPRFHVSSRRSSLSHFQLRDSVVIDSSTMIYRLQKLPIELILHMLMYLDYKSLLKLSQTCKQLHQLCQNRYLWQRLFQTDHLLHRIQLTYDYHSLYKNHHQLHQRWRKGQVRTRYLIGHEDSVYCLVWLGPDRIVSGSRDRSIKVWDLIQTHSSSLVLTKTHHEGSVLCLRVADNHRFMVSGSSDATCLIWSLPQLEPQARLTGHTGGVLDVCIVNECIVSSSRDSSIRVWSQSGQELKRLVGHGGPVNALGSHGSLVVSASGDTTLRLWDVETGHCLRTFIGHTKGLACVRFDGNLIYSGGQDNKLKVWDVHSGKNLATFTGHADLIRTIDSFGNMVVSGSYDKTLKVWDMKESKCILSFQSGHSSWIFNTLLSRTKIISAGQDKRIMILDFGYDLVTLDH</sequence>
<feature type="repeat" description="WD" evidence="3">
    <location>
        <begin position="373"/>
        <end position="412"/>
    </location>
</feature>